<protein>
    <submittedName>
        <fullName evidence="2">ABC-type tungstate transport system permease component-like protein</fullName>
    </submittedName>
</protein>
<dbReference type="SUPFAM" id="SSF53850">
    <property type="entry name" value="Periplasmic binding protein-like II"/>
    <property type="match status" value="1"/>
</dbReference>
<dbReference type="PANTHER" id="PTHR37945:SF1">
    <property type="entry name" value="EXTRACELLULAR TUNGSTATE BINDING PROTEIN"/>
    <property type="match status" value="1"/>
</dbReference>
<evidence type="ECO:0000313" key="3">
    <source>
        <dbReference type="Proteomes" id="UP000000262"/>
    </source>
</evidence>
<dbReference type="InterPro" id="IPR024370">
    <property type="entry name" value="PBP_domain"/>
</dbReference>
<dbReference type="OrthoDB" id="14917at2157"/>
<dbReference type="EMBL" id="CP000816">
    <property type="protein sequence ID" value="ABU81655.1"/>
    <property type="molecule type" value="Genomic_DNA"/>
</dbReference>
<evidence type="ECO:0000259" key="1">
    <source>
        <dbReference type="Pfam" id="PF12849"/>
    </source>
</evidence>
<dbReference type="Gene3D" id="3.40.190.10">
    <property type="entry name" value="Periplasmic binding protein-like II"/>
    <property type="match status" value="2"/>
</dbReference>
<dbReference type="KEGG" id="iho:Igni_0472"/>
<gene>
    <name evidence="2" type="ordered locus">Igni_0472</name>
</gene>
<dbReference type="HOGENOM" id="CLU_061511_0_0_2"/>
<dbReference type="AlphaFoldDB" id="A8A9Q3"/>
<evidence type="ECO:0000313" key="2">
    <source>
        <dbReference type="EMBL" id="ABU81655.1"/>
    </source>
</evidence>
<proteinExistence type="predicted"/>
<dbReference type="Pfam" id="PF12849">
    <property type="entry name" value="PBP_like_2"/>
    <property type="match status" value="1"/>
</dbReference>
<dbReference type="PANTHER" id="PTHR37945">
    <property type="entry name" value="EXTRACELLULAR TUNGSTATE BINDING PROTEIN"/>
    <property type="match status" value="1"/>
</dbReference>
<dbReference type="InterPro" id="IPR052738">
    <property type="entry name" value="ABC-Tungstate_binding"/>
</dbReference>
<name>A8A9Q3_IGNH4</name>
<dbReference type="PhylomeDB" id="A8A9Q3"/>
<dbReference type="GeneID" id="5562675"/>
<reference evidence="2 3" key="1">
    <citation type="journal article" date="2008" name="Genome Biol.">
        <title>A genomic analysis of the archaeal system Ignicoccus hospitalis-Nanoarchaeum equitans.</title>
        <authorList>
            <person name="Podar M."/>
            <person name="Anderson I."/>
            <person name="Makarova K.S."/>
            <person name="Elkins J.G."/>
            <person name="Ivanova N."/>
            <person name="Wall M.A."/>
            <person name="Lykidis A."/>
            <person name="Mavromatis K."/>
            <person name="Sun H."/>
            <person name="Hudson M.E."/>
            <person name="Chen W."/>
            <person name="Deciu C."/>
            <person name="Hutchison D."/>
            <person name="Eads J.R."/>
            <person name="Anderson A."/>
            <person name="Fernandes F."/>
            <person name="Szeto E."/>
            <person name="Lapidus A."/>
            <person name="Kyrpides N.C."/>
            <person name="Saier M.H.Jr."/>
            <person name="Richardson P.M."/>
            <person name="Rachel R."/>
            <person name="Huber H."/>
            <person name="Eisen J.A."/>
            <person name="Koonin E.V."/>
            <person name="Keller M."/>
            <person name="Stetter K.O."/>
        </authorList>
    </citation>
    <scope>NUCLEOTIDE SEQUENCE [LARGE SCALE GENOMIC DNA]</scope>
    <source>
        <strain evidence="3">KIN4/I / DSM 18386 / JCM 14125</strain>
    </source>
</reference>
<feature type="domain" description="PBP" evidence="1">
    <location>
        <begin position="32"/>
        <end position="247"/>
    </location>
</feature>
<dbReference type="RefSeq" id="WP_011998507.1">
    <property type="nucleotide sequence ID" value="NC_009776.1"/>
</dbReference>
<sequence>MDKRALLALVAALAVAVAVWVLYPKPHNSLKVSTTTSLYDSGLLGALSSYFKKESGTELQFLVVGSGQALRLAKDGAVCLTLVHAPSLEKKYSDYLTDHIIFAYNYFVIVGPKDDPAGIRNSTDAVEAFKKIYEAGERGEATFVSRGDMSGTNVKELSLWKLAGLDPKGKEWYKSTGSGMAKTLIVANDLKAYTLSDISTFLKLKKEGKLDNLEILYSNSTELINVYSAYRVKGCNDPKALEFLKFLKGEGQEIIASYGKEEFGVPLFYPAEGKEAWLSQIWEELAK</sequence>
<keyword evidence="3" id="KW-1185">Reference proteome</keyword>
<dbReference type="Proteomes" id="UP000000262">
    <property type="component" value="Chromosome"/>
</dbReference>
<organism evidence="2 3">
    <name type="scientific">Ignicoccus hospitalis (strain KIN4/I / DSM 18386 / JCM 14125)</name>
    <dbReference type="NCBI Taxonomy" id="453591"/>
    <lineage>
        <taxon>Archaea</taxon>
        <taxon>Thermoproteota</taxon>
        <taxon>Thermoprotei</taxon>
        <taxon>Desulfurococcales</taxon>
        <taxon>Desulfurococcaceae</taxon>
        <taxon>Ignicoccus</taxon>
    </lineage>
</organism>
<dbReference type="STRING" id="453591.Igni_0472"/>
<accession>A8A9Q3</accession>
<dbReference type="eggNOG" id="arCOG00229">
    <property type="taxonomic scope" value="Archaea"/>
</dbReference>